<dbReference type="PANTHER" id="PTHR41532:SF1">
    <property type="entry name" value="FIXS PROTEIN"/>
    <property type="match status" value="1"/>
</dbReference>
<gene>
    <name evidence="2" type="ORF">SAMN02927937_00772</name>
</gene>
<evidence type="ECO:0000313" key="3">
    <source>
        <dbReference type="Proteomes" id="UP000199634"/>
    </source>
</evidence>
<organism evidence="2 3">
    <name type="scientific">Paenimyroides marinum</name>
    <dbReference type="NCBI Taxonomy" id="1159016"/>
    <lineage>
        <taxon>Bacteria</taxon>
        <taxon>Pseudomonadati</taxon>
        <taxon>Bacteroidota</taxon>
        <taxon>Flavobacteriia</taxon>
        <taxon>Flavobacteriales</taxon>
        <taxon>Flavobacteriaceae</taxon>
        <taxon>Paenimyroides</taxon>
    </lineage>
</organism>
<dbReference type="Proteomes" id="UP000199634">
    <property type="component" value="Unassembled WGS sequence"/>
</dbReference>
<keyword evidence="1" id="KW-0812">Transmembrane</keyword>
<dbReference type="AlphaFoldDB" id="A0A1H6K3C8"/>
<keyword evidence="1" id="KW-0472">Membrane</keyword>
<evidence type="ECO:0000313" key="2">
    <source>
        <dbReference type="EMBL" id="SEH66820.1"/>
    </source>
</evidence>
<sequence>MGVIYILICISVFVAAVFLYLFIKSVKSGQFDDQYTPSVRMLFDDELKKKKNNKSQKQSN</sequence>
<dbReference type="EMBL" id="FNXE01000007">
    <property type="protein sequence ID" value="SEH66820.1"/>
    <property type="molecule type" value="Genomic_DNA"/>
</dbReference>
<keyword evidence="3" id="KW-1185">Reference proteome</keyword>
<dbReference type="STRING" id="1159016.SAMN02927937_00772"/>
<dbReference type="OrthoDB" id="9802763at2"/>
<dbReference type="NCBIfam" id="TIGR00847">
    <property type="entry name" value="ccoS"/>
    <property type="match status" value="1"/>
</dbReference>
<dbReference type="Pfam" id="PF03597">
    <property type="entry name" value="FixS"/>
    <property type="match status" value="1"/>
</dbReference>
<reference evidence="3" key="1">
    <citation type="submission" date="2016-10" db="EMBL/GenBank/DDBJ databases">
        <authorList>
            <person name="Varghese N."/>
            <person name="Submissions S."/>
        </authorList>
    </citation>
    <scope>NUCLEOTIDE SEQUENCE [LARGE SCALE GENOMIC DNA]</scope>
    <source>
        <strain evidence="3">CGMCC 1.10825</strain>
    </source>
</reference>
<name>A0A1H6K3C8_9FLAO</name>
<dbReference type="RefSeq" id="WP_091096524.1">
    <property type="nucleotide sequence ID" value="NZ_FNXE01000007.1"/>
</dbReference>
<protein>
    <submittedName>
        <fullName evidence="2">Cytochrome oxidase maturation protein, cbb3-type</fullName>
    </submittedName>
</protein>
<accession>A0A1H6K3C8</accession>
<proteinExistence type="predicted"/>
<dbReference type="InterPro" id="IPR004714">
    <property type="entry name" value="Cyt_oxidase_maturation_cbb3"/>
</dbReference>
<keyword evidence="1" id="KW-1133">Transmembrane helix</keyword>
<evidence type="ECO:0000256" key="1">
    <source>
        <dbReference type="SAM" id="Phobius"/>
    </source>
</evidence>
<dbReference type="PANTHER" id="PTHR41532">
    <property type="entry name" value="FIXS PROTEIN"/>
    <property type="match status" value="1"/>
</dbReference>
<feature type="transmembrane region" description="Helical" evidence="1">
    <location>
        <begin position="5"/>
        <end position="23"/>
    </location>
</feature>